<reference evidence="1 2" key="1">
    <citation type="submission" date="2023-08" db="EMBL/GenBank/DDBJ databases">
        <authorList>
            <person name="Folkvardsen B D."/>
            <person name="Norman A."/>
        </authorList>
    </citation>
    <scope>NUCLEOTIDE SEQUENCE [LARGE SCALE GENOMIC DNA]</scope>
    <source>
        <strain evidence="1 2">Mu0050</strain>
    </source>
</reference>
<evidence type="ECO:0000313" key="1">
    <source>
        <dbReference type="EMBL" id="CAJ1579201.1"/>
    </source>
</evidence>
<protein>
    <recommendedName>
        <fullName evidence="3">Lipoprotein LpqE</fullName>
    </recommendedName>
</protein>
<name>A0ABM9M8R5_9MYCO</name>
<proteinExistence type="predicted"/>
<keyword evidence="2" id="KW-1185">Reference proteome</keyword>
<dbReference type="RefSeq" id="WP_316513889.1">
    <property type="nucleotide sequence ID" value="NZ_OY726395.1"/>
</dbReference>
<gene>
    <name evidence="1" type="ORF">MU0050_000389</name>
</gene>
<dbReference type="InterPro" id="IPR007410">
    <property type="entry name" value="LpqE-like"/>
</dbReference>
<evidence type="ECO:0008006" key="3">
    <source>
        <dbReference type="Google" id="ProtNLM"/>
    </source>
</evidence>
<dbReference type="EMBL" id="OY726395">
    <property type="protein sequence ID" value="CAJ1579201.1"/>
    <property type="molecule type" value="Genomic_DNA"/>
</dbReference>
<organism evidence="1 2">
    <name type="scientific">[Mycobacterium] wendilense</name>
    <dbReference type="NCBI Taxonomy" id="3064284"/>
    <lineage>
        <taxon>Bacteria</taxon>
        <taxon>Bacillati</taxon>
        <taxon>Actinomycetota</taxon>
        <taxon>Actinomycetes</taxon>
        <taxon>Mycobacteriales</taxon>
        <taxon>Mycobacteriaceae</taxon>
        <taxon>Mycolicibacter</taxon>
    </lineage>
</organism>
<sequence>MISIDASRAFRARTGRRIGVAAVAALGALAIAGCSSGQVAETATQEPAVNGTLVNLDNIAVRNIHIQAVEKGDALEPGQEVDLIFTATNQSPEVDDRLVGITSEVGEVTVTGDGELPAGGMLIVGTPDGVEDLQSIEEADVAKATVALSQPIRNGLTYNFTFEFEQAGEATVAVPISAGGAPRQDAGHH</sequence>
<evidence type="ECO:0000313" key="2">
    <source>
        <dbReference type="Proteomes" id="UP001190466"/>
    </source>
</evidence>
<dbReference type="InterPro" id="IPR036182">
    <property type="entry name" value="PCuAC_sf"/>
</dbReference>
<dbReference type="Pfam" id="PF04314">
    <property type="entry name" value="PCuAC"/>
    <property type="match status" value="1"/>
</dbReference>
<dbReference type="Gene3D" id="2.60.40.1890">
    <property type="entry name" value="PCu(A)C copper chaperone"/>
    <property type="match status" value="1"/>
</dbReference>
<dbReference type="Proteomes" id="UP001190466">
    <property type="component" value="Chromosome"/>
</dbReference>
<accession>A0ABM9M8R5</accession>